<proteinExistence type="predicted"/>
<protein>
    <submittedName>
        <fullName evidence="1">Uncharacterized protein</fullName>
    </submittedName>
</protein>
<sequence length="29" mass="3301">MFIFLGLEKHIKIFAFAFSSSAIIKDVKV</sequence>
<accession>A0A2P2IZU5</accession>
<dbReference type="EMBL" id="GGEC01006275">
    <property type="protein sequence ID" value="MBW86758.1"/>
    <property type="molecule type" value="Transcribed_RNA"/>
</dbReference>
<name>A0A2P2IZU5_RHIMU</name>
<organism evidence="1">
    <name type="scientific">Rhizophora mucronata</name>
    <name type="common">Asiatic mangrove</name>
    <dbReference type="NCBI Taxonomy" id="61149"/>
    <lineage>
        <taxon>Eukaryota</taxon>
        <taxon>Viridiplantae</taxon>
        <taxon>Streptophyta</taxon>
        <taxon>Embryophyta</taxon>
        <taxon>Tracheophyta</taxon>
        <taxon>Spermatophyta</taxon>
        <taxon>Magnoliopsida</taxon>
        <taxon>eudicotyledons</taxon>
        <taxon>Gunneridae</taxon>
        <taxon>Pentapetalae</taxon>
        <taxon>rosids</taxon>
        <taxon>fabids</taxon>
        <taxon>Malpighiales</taxon>
        <taxon>Rhizophoraceae</taxon>
        <taxon>Rhizophora</taxon>
    </lineage>
</organism>
<reference evidence="1" key="1">
    <citation type="submission" date="2018-02" db="EMBL/GenBank/DDBJ databases">
        <title>Rhizophora mucronata_Transcriptome.</title>
        <authorList>
            <person name="Meera S.P."/>
            <person name="Sreeshan A."/>
            <person name="Augustine A."/>
        </authorList>
    </citation>
    <scope>NUCLEOTIDE SEQUENCE</scope>
    <source>
        <tissue evidence="1">Leaf</tissue>
    </source>
</reference>
<evidence type="ECO:0000313" key="1">
    <source>
        <dbReference type="EMBL" id="MBW86758.1"/>
    </source>
</evidence>
<dbReference type="AlphaFoldDB" id="A0A2P2IZU5"/>